<dbReference type="GeneID" id="116532373"/>
<dbReference type="AlphaFoldDB" id="A0A6J3FPW9"/>
<accession>A0A6J3FPW9</accession>
<keyword evidence="1" id="KW-1185">Reference proteome</keyword>
<organism evidence="1 2">
    <name type="scientific">Sapajus apella</name>
    <name type="common">Brown-capped capuchin</name>
    <name type="synonym">Cebus apella</name>
    <dbReference type="NCBI Taxonomy" id="9515"/>
    <lineage>
        <taxon>Eukaryota</taxon>
        <taxon>Metazoa</taxon>
        <taxon>Chordata</taxon>
        <taxon>Craniata</taxon>
        <taxon>Vertebrata</taxon>
        <taxon>Euteleostomi</taxon>
        <taxon>Mammalia</taxon>
        <taxon>Eutheria</taxon>
        <taxon>Euarchontoglires</taxon>
        <taxon>Primates</taxon>
        <taxon>Haplorrhini</taxon>
        <taxon>Platyrrhini</taxon>
        <taxon>Cebidae</taxon>
        <taxon>Cebinae</taxon>
        <taxon>Sapajus</taxon>
    </lineage>
</organism>
<gene>
    <name evidence="2" type="primary">LOC116532373</name>
</gene>
<evidence type="ECO:0000313" key="1">
    <source>
        <dbReference type="Proteomes" id="UP000504640"/>
    </source>
</evidence>
<reference evidence="2" key="1">
    <citation type="submission" date="2025-08" db="UniProtKB">
        <authorList>
            <consortium name="RefSeq"/>
        </authorList>
    </citation>
    <scope>IDENTIFICATION</scope>
    <source>
        <tissue evidence="2">Blood</tissue>
    </source>
</reference>
<sequence>MEATATTAAAEAAPRGAEAWRGILILGQTPVKRRRSVMPLEDRMNILQESDEGILAASFLTHHMLMFKALIVQLHSPVTCSFVFGTYCIISVNCSYEKIARDIVRYGERA</sequence>
<evidence type="ECO:0000313" key="2">
    <source>
        <dbReference type="RefSeq" id="XP_032107347.1"/>
    </source>
</evidence>
<proteinExistence type="predicted"/>
<dbReference type="RefSeq" id="XP_032107347.1">
    <property type="nucleotide sequence ID" value="XM_032251456.1"/>
</dbReference>
<dbReference type="Proteomes" id="UP000504640">
    <property type="component" value="Unplaced"/>
</dbReference>
<name>A0A6J3FPW9_SAPAP</name>
<protein>
    <submittedName>
        <fullName evidence="2">Uncharacterized protein LOC116532373 isoform X2</fullName>
    </submittedName>
</protein>